<feature type="transmembrane region" description="Helical" evidence="2">
    <location>
        <begin position="215"/>
        <end position="235"/>
    </location>
</feature>
<feature type="transmembrane region" description="Helical" evidence="2">
    <location>
        <begin position="241"/>
        <end position="261"/>
    </location>
</feature>
<dbReference type="NCBIfam" id="NF037959">
    <property type="entry name" value="MFS_SpdSyn"/>
    <property type="match status" value="1"/>
</dbReference>
<dbReference type="STRING" id="1034943.BN59_02835"/>
<keyword evidence="4" id="KW-1185">Reference proteome</keyword>
<dbReference type="AlphaFoldDB" id="A0A078KVR8"/>
<feature type="transmembrane region" description="Helical" evidence="2">
    <location>
        <begin position="376"/>
        <end position="394"/>
    </location>
</feature>
<dbReference type="SUPFAM" id="SSF53335">
    <property type="entry name" value="S-adenosyl-L-methionine-dependent methyltransferases"/>
    <property type="match status" value="1"/>
</dbReference>
<accession>A0A078KVR8</accession>
<feature type="transmembrane region" description="Helical" evidence="2">
    <location>
        <begin position="298"/>
        <end position="316"/>
    </location>
</feature>
<dbReference type="Proteomes" id="UP000044071">
    <property type="component" value="Unassembled WGS sequence"/>
</dbReference>
<feature type="transmembrane region" description="Helical" evidence="2">
    <location>
        <begin position="273"/>
        <end position="292"/>
    </location>
</feature>
<protein>
    <submittedName>
        <fullName evidence="3">Spermidine synthase</fullName>
    </submittedName>
</protein>
<dbReference type="GO" id="GO:0006596">
    <property type="term" value="P:polyamine biosynthetic process"/>
    <property type="evidence" value="ECO:0007669"/>
    <property type="project" value="UniProtKB-KW"/>
</dbReference>
<feature type="transmembrane region" description="Helical" evidence="2">
    <location>
        <begin position="173"/>
        <end position="194"/>
    </location>
</feature>
<keyword evidence="1" id="KW-0620">Polyamine biosynthesis</keyword>
<feature type="transmembrane region" description="Helical" evidence="2">
    <location>
        <begin position="72"/>
        <end position="94"/>
    </location>
</feature>
<feature type="transmembrane region" description="Helical" evidence="2">
    <location>
        <begin position="106"/>
        <end position="128"/>
    </location>
</feature>
<dbReference type="RefSeq" id="WP_052403305.1">
    <property type="nucleotide sequence ID" value="NZ_CCVW01000003.1"/>
</dbReference>
<dbReference type="PANTHER" id="PTHR43317">
    <property type="entry name" value="THERMOSPERMINE SYNTHASE ACAULIS5"/>
    <property type="match status" value="1"/>
</dbReference>
<dbReference type="InterPro" id="IPR029063">
    <property type="entry name" value="SAM-dependent_MTases_sf"/>
</dbReference>
<feature type="transmembrane region" description="Helical" evidence="2">
    <location>
        <begin position="140"/>
        <end position="161"/>
    </location>
</feature>
<evidence type="ECO:0000313" key="4">
    <source>
        <dbReference type="Proteomes" id="UP000044071"/>
    </source>
</evidence>
<dbReference type="PANTHER" id="PTHR43317:SF1">
    <property type="entry name" value="THERMOSPERMINE SYNTHASE ACAULIS5"/>
    <property type="match status" value="1"/>
</dbReference>
<dbReference type="eggNOG" id="COG0421">
    <property type="taxonomic scope" value="Bacteria"/>
</dbReference>
<dbReference type="EMBL" id="CCSB01000003">
    <property type="protein sequence ID" value="CDZ78525.1"/>
    <property type="molecule type" value="Genomic_DNA"/>
</dbReference>
<feature type="transmembrane region" description="Helical" evidence="2">
    <location>
        <begin position="427"/>
        <end position="443"/>
    </location>
</feature>
<evidence type="ECO:0000256" key="1">
    <source>
        <dbReference type="ARBA" id="ARBA00023115"/>
    </source>
</evidence>
<feature type="transmembrane region" description="Helical" evidence="2">
    <location>
        <begin position="328"/>
        <end position="345"/>
    </location>
</feature>
<reference evidence="3 4" key="1">
    <citation type="submission" date="2014-06" db="EMBL/GenBank/DDBJ databases">
        <authorList>
            <person name="Urmite Genomes Urmite Genomes"/>
        </authorList>
    </citation>
    <scope>NUCLEOTIDE SEQUENCE [LARGE SCALE GENOMIC DNA]</scope>
</reference>
<name>A0A078KVR8_9GAMM</name>
<sequence>MIHLLFTLSLFLGAFLLFAIQPITAKIILPIYGGSPAVWTLSVLFFQFSLLVSYGYAWFLSRFADKSWRWRLGHCLLILLSLSAFPLTLAPTLAAGAPDLALLKLLLGQLGLPLLVVGASSPLLQFAYSQVQTRQKEDPYFLFVSSNVGSLLALISYPWIIEHYIGLSQQLHYWNYAFIGYLLLIALVLIALPYRNQAMIKTERAPLHWQSVLRWIAYSFIPCSLMLGLTFYISTDIAATPLFWVLPLAVYLLTFIITFARKPVISHHWVRKYSLFFIAAPMISFIFGAQVLQVWQIMTLHLASFFVLALLCHGELVRIRPPVNQLTIFYFCLALGGVLAGIFNGLLAPRIFSGAYEYPLVLTMAIFCLPLPRFKAFGLIPFIVLALLMINYFLPEQALGQWLKTHHLLELLALGVLMIWPKNRVSLFAGLATLVIFLFIPWFKPIEVLNQQRNFYGVKQVLNSKGAYVLISQNTMHGFQISKEPKIENGAMAYYGPVLSAVQQLQQRKEALDVTIIGLGTGMMACQFRLADKLQIIDIDQQVINIADHYFSYLRDCPPKISLSEGDGRLVLMANKDASADLLVVDAFSSDAIPIHLLTMEAFDLYQQKIKKNGAILINISNRHLHLLPVIIAAGRQKELLVLYKGQPENYAKGQFPAEWVLLSADEDLGFALMAEGGWRFAAEAASRQLWTDDYSNLLPLMKWS</sequence>
<proteinExistence type="predicted"/>
<keyword evidence="2" id="KW-1133">Transmembrane helix</keyword>
<dbReference type="Gene3D" id="3.40.50.150">
    <property type="entry name" value="Vaccinia Virus protein VP39"/>
    <property type="match status" value="1"/>
</dbReference>
<evidence type="ECO:0000313" key="3">
    <source>
        <dbReference type="EMBL" id="CDZ78525.1"/>
    </source>
</evidence>
<keyword evidence="2" id="KW-0472">Membrane</keyword>
<organism evidence="3 4">
    <name type="scientific">Legionella massiliensis</name>
    <dbReference type="NCBI Taxonomy" id="1034943"/>
    <lineage>
        <taxon>Bacteria</taxon>
        <taxon>Pseudomonadati</taxon>
        <taxon>Pseudomonadota</taxon>
        <taxon>Gammaproteobacteria</taxon>
        <taxon>Legionellales</taxon>
        <taxon>Legionellaceae</taxon>
        <taxon>Legionella</taxon>
    </lineage>
</organism>
<gene>
    <name evidence="3" type="ORF">BN59_02835</name>
</gene>
<evidence type="ECO:0000256" key="2">
    <source>
        <dbReference type="SAM" id="Phobius"/>
    </source>
</evidence>
<keyword evidence="2" id="KW-0812">Transmembrane</keyword>
<feature type="transmembrane region" description="Helical" evidence="2">
    <location>
        <begin position="41"/>
        <end position="60"/>
    </location>
</feature>